<keyword evidence="12" id="KW-1185">Reference proteome</keyword>
<feature type="domain" description="TmcA/NAT10 N-terminal" evidence="9">
    <location>
        <begin position="33"/>
        <end position="138"/>
    </location>
</feature>
<dbReference type="InterPro" id="IPR007807">
    <property type="entry name" value="TcmA/NAT10_helicase"/>
</dbReference>
<evidence type="ECO:0000256" key="1">
    <source>
        <dbReference type="ARBA" id="ARBA00004604"/>
    </source>
</evidence>
<keyword evidence="2" id="KW-0808">Transferase</keyword>
<evidence type="ECO:0000259" key="9">
    <source>
        <dbReference type="Pfam" id="PF08351"/>
    </source>
</evidence>
<dbReference type="OrthoDB" id="10067491at2759"/>
<reference evidence="12" key="1">
    <citation type="journal article" date="2016" name="Nature">
        <title>The genome of the seagrass Zostera marina reveals angiosperm adaptation to the sea.</title>
        <authorList>
            <person name="Olsen J.L."/>
            <person name="Rouze P."/>
            <person name="Verhelst B."/>
            <person name="Lin Y.-C."/>
            <person name="Bayer T."/>
            <person name="Collen J."/>
            <person name="Dattolo E."/>
            <person name="De Paoli E."/>
            <person name="Dittami S."/>
            <person name="Maumus F."/>
            <person name="Michel G."/>
            <person name="Kersting A."/>
            <person name="Lauritano C."/>
            <person name="Lohaus R."/>
            <person name="Toepel M."/>
            <person name="Tonon T."/>
            <person name="Vanneste K."/>
            <person name="Amirebrahimi M."/>
            <person name="Brakel J."/>
            <person name="Bostroem C."/>
            <person name="Chovatia M."/>
            <person name="Grimwood J."/>
            <person name="Jenkins J.W."/>
            <person name="Jueterbock A."/>
            <person name="Mraz A."/>
            <person name="Stam W.T."/>
            <person name="Tice H."/>
            <person name="Bornberg-Bauer E."/>
            <person name="Green P.J."/>
            <person name="Pearson G.A."/>
            <person name="Procaccini G."/>
            <person name="Duarte C.M."/>
            <person name="Schmutz J."/>
            <person name="Reusch T.B.H."/>
            <person name="Van de Peer Y."/>
        </authorList>
    </citation>
    <scope>NUCLEOTIDE SEQUENCE [LARGE SCALE GENOMIC DNA]</scope>
    <source>
        <strain evidence="12">cv. Finnish</strain>
    </source>
</reference>
<dbReference type="SUPFAM" id="SSF52540">
    <property type="entry name" value="P-loop containing nucleoside triphosphate hydrolases"/>
    <property type="match status" value="1"/>
</dbReference>
<dbReference type="GO" id="GO:1904812">
    <property type="term" value="P:rRNA acetylation involved in maturation of SSU-rRNA"/>
    <property type="evidence" value="ECO:0000318"/>
    <property type="project" value="GO_Central"/>
</dbReference>
<dbReference type="GO" id="GO:0002101">
    <property type="term" value="P:tRNA wobble cytosine modification"/>
    <property type="evidence" value="ECO:0000318"/>
    <property type="project" value="GO_Central"/>
</dbReference>
<dbReference type="AlphaFoldDB" id="A0A0K9NHI2"/>
<dbReference type="Pfam" id="PF08351">
    <property type="entry name" value="TmcA_N"/>
    <property type="match status" value="1"/>
</dbReference>
<evidence type="ECO:0000256" key="6">
    <source>
        <dbReference type="ARBA" id="ARBA00023315"/>
    </source>
</evidence>
<sequence length="516" mass="58344">MNRRKQTHLFYGVTKTRLSIEATRKKRRREKEEMRSTKDITYCKYNDSERVIGNTFGMCVLQDFEALTPNLLARTIETVEGGGLIILALHSFYSLTSLFTMVMDVHERFRTESHSLHTGRFNERFLLSLASCKACVVVNDEFQILPISSHIRSITPVSVSVDEEGQSSSERDLKNLKDALKNESIVGPLITRCCTIDQGKALDAFFDAIQRKTQCSIVALTAARGRGKSASLGLAIAGAIAAGFSNISVTAPTPENLKTLFEFVLHGLHELQYKEHIHYTKVMSGDPALKKSIVQINIFKNHRQTIQYLKPNDYMKFSQVELLVIDEAAAIPLPLVKAMLGPYLVFLSSTVNGYEGTRRSLLLKLFYQLEVKCQLHANNSDGSQNPQFRRVELKESIRYASNDPVESWLNDLLCLDVTTHIPGLARLPPRESCDLYYVNRDTLFSYHKDSEIFLQRMMALYVSSHYKNSPNDLQLMADAPAHHLFVLIGPVDKSKTNALPDILCVVQVCQFVNYMY</sequence>
<feature type="domain" description="N-acetyltransferase" evidence="10">
    <location>
        <begin position="456"/>
        <end position="509"/>
    </location>
</feature>
<feature type="domain" description="TcmA/NAT10 helicase" evidence="8">
    <location>
        <begin position="220"/>
        <end position="416"/>
    </location>
</feature>
<keyword evidence="3" id="KW-0819">tRNA processing</keyword>
<dbReference type="EMBL" id="LFYR01002215">
    <property type="protein sequence ID" value="KMZ56199.1"/>
    <property type="molecule type" value="Genomic_DNA"/>
</dbReference>
<dbReference type="GO" id="GO:0051391">
    <property type="term" value="P:tRNA acetylation"/>
    <property type="evidence" value="ECO:0000318"/>
    <property type="project" value="GO_Central"/>
</dbReference>
<proteinExistence type="predicted"/>
<gene>
    <name evidence="11" type="ORF">ZOSMA_98G00230</name>
</gene>
<comment type="caution">
    <text evidence="11">The sequence shown here is derived from an EMBL/GenBank/DDBJ whole genome shotgun (WGS) entry which is preliminary data.</text>
</comment>
<dbReference type="GO" id="GO:0000049">
    <property type="term" value="F:tRNA binding"/>
    <property type="evidence" value="ECO:0000318"/>
    <property type="project" value="GO_Central"/>
</dbReference>
<name>A0A0K9NHI2_ZOSMR</name>
<dbReference type="FunFam" id="3.40.50.300:FF:002218">
    <property type="entry name" value="tRNA(Met) cytidine acetyltransferase TmcA"/>
    <property type="match status" value="1"/>
</dbReference>
<evidence type="ECO:0000256" key="4">
    <source>
        <dbReference type="ARBA" id="ARBA00022741"/>
    </source>
</evidence>
<keyword evidence="6" id="KW-0012">Acyltransferase</keyword>
<evidence type="ECO:0000256" key="5">
    <source>
        <dbReference type="ARBA" id="ARBA00022840"/>
    </source>
</evidence>
<dbReference type="GO" id="GO:0005524">
    <property type="term" value="F:ATP binding"/>
    <property type="evidence" value="ECO:0007669"/>
    <property type="project" value="UniProtKB-KW"/>
</dbReference>
<keyword evidence="5" id="KW-0067">ATP-binding</keyword>
<evidence type="ECO:0000313" key="12">
    <source>
        <dbReference type="Proteomes" id="UP000036987"/>
    </source>
</evidence>
<evidence type="ECO:0000259" key="8">
    <source>
        <dbReference type="Pfam" id="PF05127"/>
    </source>
</evidence>
<organism evidence="11 12">
    <name type="scientific">Zostera marina</name>
    <name type="common">Eelgrass</name>
    <dbReference type="NCBI Taxonomy" id="29655"/>
    <lineage>
        <taxon>Eukaryota</taxon>
        <taxon>Viridiplantae</taxon>
        <taxon>Streptophyta</taxon>
        <taxon>Embryophyta</taxon>
        <taxon>Tracheophyta</taxon>
        <taxon>Spermatophyta</taxon>
        <taxon>Magnoliopsida</taxon>
        <taxon>Liliopsida</taxon>
        <taxon>Zosteraceae</taxon>
        <taxon>Zostera</taxon>
    </lineage>
</organism>
<dbReference type="InterPro" id="IPR027417">
    <property type="entry name" value="P-loop_NTPase"/>
</dbReference>
<evidence type="ECO:0000259" key="10">
    <source>
        <dbReference type="Pfam" id="PF13718"/>
    </source>
</evidence>
<dbReference type="GO" id="GO:0051392">
    <property type="term" value="F:tRNA cytidine N4-acetyltransferase activity"/>
    <property type="evidence" value="ECO:0000318"/>
    <property type="project" value="GO_Central"/>
</dbReference>
<dbReference type="InterPro" id="IPR032672">
    <property type="entry name" value="TmcA/NAT10/Kre33"/>
</dbReference>
<evidence type="ECO:0000313" key="11">
    <source>
        <dbReference type="EMBL" id="KMZ56199.1"/>
    </source>
</evidence>
<dbReference type="Pfam" id="PF13718">
    <property type="entry name" value="GNAT_acetyltr_2"/>
    <property type="match status" value="1"/>
</dbReference>
<dbReference type="Pfam" id="PF05127">
    <property type="entry name" value="NAT10_TcmA_helicase"/>
    <property type="match status" value="1"/>
</dbReference>
<dbReference type="Gene3D" id="3.40.50.300">
    <property type="entry name" value="P-loop containing nucleotide triphosphate hydrolases"/>
    <property type="match status" value="1"/>
</dbReference>
<accession>A0A0K9NHI2</accession>
<dbReference type="GO" id="GO:1990883">
    <property type="term" value="F:18S rRNA cytidine N-acetyltransferase activity"/>
    <property type="evidence" value="ECO:0000318"/>
    <property type="project" value="GO_Central"/>
</dbReference>
<evidence type="ECO:0000256" key="7">
    <source>
        <dbReference type="ARBA" id="ARBA00068357"/>
    </source>
</evidence>
<dbReference type="OMA" id="GWRIMRI"/>
<dbReference type="Proteomes" id="UP000036987">
    <property type="component" value="Unassembled WGS sequence"/>
</dbReference>
<dbReference type="PANTHER" id="PTHR10925:SF5">
    <property type="entry name" value="RNA CYTIDINE ACETYLTRANSFERASE"/>
    <property type="match status" value="1"/>
</dbReference>
<dbReference type="STRING" id="29655.A0A0K9NHI2"/>
<dbReference type="Gene3D" id="3.40.630.30">
    <property type="match status" value="1"/>
</dbReference>
<comment type="subcellular location">
    <subcellularLocation>
        <location evidence="1">Nucleus</location>
        <location evidence="1">Nucleolus</location>
    </subcellularLocation>
</comment>
<evidence type="ECO:0000256" key="2">
    <source>
        <dbReference type="ARBA" id="ARBA00022679"/>
    </source>
</evidence>
<evidence type="ECO:0000256" key="3">
    <source>
        <dbReference type="ARBA" id="ARBA00022694"/>
    </source>
</evidence>
<protein>
    <recommendedName>
        <fullName evidence="7">RNA cytidine acetyltransferase</fullName>
    </recommendedName>
</protein>
<dbReference type="GO" id="GO:0005730">
    <property type="term" value="C:nucleolus"/>
    <property type="evidence" value="ECO:0000318"/>
    <property type="project" value="GO_Central"/>
</dbReference>
<dbReference type="Gene3D" id="3.40.50.11040">
    <property type="match status" value="1"/>
</dbReference>
<keyword evidence="4" id="KW-0547">Nucleotide-binding</keyword>
<dbReference type="InterPro" id="IPR000182">
    <property type="entry name" value="GNAT_dom"/>
</dbReference>
<dbReference type="PANTHER" id="PTHR10925">
    <property type="entry name" value="N-ACETYLTRANSFERASE 10"/>
    <property type="match status" value="1"/>
</dbReference>
<dbReference type="InterPro" id="IPR013562">
    <property type="entry name" value="TmcA/NAT10_N"/>
</dbReference>